<dbReference type="InterPro" id="IPR026906">
    <property type="entry name" value="LRR_5"/>
</dbReference>
<feature type="region of interest" description="Disordered" evidence="4">
    <location>
        <begin position="364"/>
        <end position="388"/>
    </location>
</feature>
<keyword evidence="7" id="KW-0808">Transferase</keyword>
<keyword evidence="1 3" id="KW-0547">Nucleotide-binding</keyword>
<feature type="domain" description="Protein kinase" evidence="6">
    <location>
        <begin position="39"/>
        <end position="306"/>
    </location>
</feature>
<evidence type="ECO:0000256" key="3">
    <source>
        <dbReference type="PROSITE-ProRule" id="PRU10141"/>
    </source>
</evidence>
<keyword evidence="2 3" id="KW-0067">ATP-binding</keyword>
<accession>A0A9D1K7Y7</accession>
<dbReference type="InterPro" id="IPR011009">
    <property type="entry name" value="Kinase-like_dom_sf"/>
</dbReference>
<name>A0A9D1K7Y7_9FIRM</name>
<dbReference type="EMBL" id="DVJS01000053">
    <property type="protein sequence ID" value="HIS96804.1"/>
    <property type="molecule type" value="Genomic_DNA"/>
</dbReference>
<feature type="transmembrane region" description="Helical" evidence="5">
    <location>
        <begin position="330"/>
        <end position="351"/>
    </location>
</feature>
<evidence type="ECO:0000313" key="8">
    <source>
        <dbReference type="Proteomes" id="UP000886876"/>
    </source>
</evidence>
<keyword evidence="5" id="KW-0472">Membrane</keyword>
<feature type="binding site" evidence="3">
    <location>
        <position position="68"/>
    </location>
    <ligand>
        <name>ATP</name>
        <dbReference type="ChEBI" id="CHEBI:30616"/>
    </ligand>
</feature>
<evidence type="ECO:0000256" key="2">
    <source>
        <dbReference type="ARBA" id="ARBA00022840"/>
    </source>
</evidence>
<dbReference type="InterPro" id="IPR000719">
    <property type="entry name" value="Prot_kinase_dom"/>
</dbReference>
<dbReference type="PANTHER" id="PTHR24346:SF30">
    <property type="entry name" value="MATERNAL EMBRYONIC LEUCINE ZIPPER KINASE"/>
    <property type="match status" value="1"/>
</dbReference>
<evidence type="ECO:0000313" key="7">
    <source>
        <dbReference type="EMBL" id="HIS96804.1"/>
    </source>
</evidence>
<dbReference type="PROSITE" id="PS50011">
    <property type="entry name" value="PROTEIN_KINASE_DOM"/>
    <property type="match status" value="1"/>
</dbReference>
<dbReference type="GO" id="GO:0035556">
    <property type="term" value="P:intracellular signal transduction"/>
    <property type="evidence" value="ECO:0007669"/>
    <property type="project" value="TreeGrafter"/>
</dbReference>
<keyword evidence="5" id="KW-1133">Transmembrane helix</keyword>
<dbReference type="SUPFAM" id="SSF56112">
    <property type="entry name" value="Protein kinase-like (PK-like)"/>
    <property type="match status" value="1"/>
</dbReference>
<keyword evidence="7" id="KW-0418">Kinase</keyword>
<dbReference type="Pfam" id="PF13306">
    <property type="entry name" value="LRR_5"/>
    <property type="match status" value="1"/>
</dbReference>
<dbReference type="Gene3D" id="1.10.510.10">
    <property type="entry name" value="Transferase(Phosphotransferase) domain 1"/>
    <property type="match status" value="1"/>
</dbReference>
<proteinExistence type="predicted"/>
<dbReference type="Gene3D" id="3.80.10.10">
    <property type="entry name" value="Ribonuclease Inhibitor"/>
    <property type="match status" value="1"/>
</dbReference>
<dbReference type="GO" id="GO:0005737">
    <property type="term" value="C:cytoplasm"/>
    <property type="evidence" value="ECO:0007669"/>
    <property type="project" value="TreeGrafter"/>
</dbReference>
<dbReference type="InterPro" id="IPR032675">
    <property type="entry name" value="LRR_dom_sf"/>
</dbReference>
<dbReference type="AlphaFoldDB" id="A0A9D1K7Y7"/>
<evidence type="ECO:0000256" key="5">
    <source>
        <dbReference type="SAM" id="Phobius"/>
    </source>
</evidence>
<dbReference type="GO" id="GO:0005524">
    <property type="term" value="F:ATP binding"/>
    <property type="evidence" value="ECO:0007669"/>
    <property type="project" value="UniProtKB-UniRule"/>
</dbReference>
<protein>
    <submittedName>
        <fullName evidence="7">Protein kinase</fullName>
    </submittedName>
</protein>
<reference evidence="7" key="2">
    <citation type="journal article" date="2021" name="PeerJ">
        <title>Extensive microbial diversity within the chicken gut microbiome revealed by metagenomics and culture.</title>
        <authorList>
            <person name="Gilroy R."/>
            <person name="Ravi A."/>
            <person name="Getino M."/>
            <person name="Pursley I."/>
            <person name="Horton D.L."/>
            <person name="Alikhan N.F."/>
            <person name="Baker D."/>
            <person name="Gharbi K."/>
            <person name="Hall N."/>
            <person name="Watson M."/>
            <person name="Adriaenssens E.M."/>
            <person name="Foster-Nyarko E."/>
            <person name="Jarju S."/>
            <person name="Secka A."/>
            <person name="Antonio M."/>
            <person name="Oren A."/>
            <person name="Chaudhuri R.R."/>
            <person name="La Ragione R."/>
            <person name="Hildebrand F."/>
            <person name="Pallen M.J."/>
        </authorList>
    </citation>
    <scope>NUCLEOTIDE SEQUENCE</scope>
    <source>
        <strain evidence="7">ChiHecec3B27-6122</strain>
    </source>
</reference>
<evidence type="ECO:0000256" key="1">
    <source>
        <dbReference type="ARBA" id="ARBA00022741"/>
    </source>
</evidence>
<dbReference type="InterPro" id="IPR017441">
    <property type="entry name" value="Protein_kinase_ATP_BS"/>
</dbReference>
<keyword evidence="5" id="KW-0812">Transmembrane</keyword>
<dbReference type="PROSITE" id="PS00107">
    <property type="entry name" value="PROTEIN_KINASE_ATP"/>
    <property type="match status" value="1"/>
</dbReference>
<dbReference type="CDD" id="cd14014">
    <property type="entry name" value="STKc_PknB_like"/>
    <property type="match status" value="1"/>
</dbReference>
<sequence>MRPASGTVCKSCGKPLAWTPWEGQLPAGTVLDGSGLHRYLTGAAIGQGGFGITYIAVEPDSGRRVAVKECFPVQCVARGRDGVSVEAKPGMTEQLQGALNSFLDEARLLAKQNELKSVVQVLDFFSTNGTAYLVMEYLDGVTLHDKVMREGKLPAQKLLGMLEPLMADIGRLHASGIIHRDISPDNIMWMPDDSLKLLDFGCARSMEDGKSMSVQLKHGFAPVEQYQTRGQGPWTDIYSLCATLYYCITGVMPTQAVERLEGEMLKPPAQLGAELTEKQEAALLWGLEVQPTKRPQYIELLSQQLYADYKPHREDKIKKHKSPPKLPMKYVGIASAALVLIIALIAIIAGGGDDTMPAWAPDSGGTLLTQAPEETSEPTVEPTPTPEPVAGEYESFEYLSYGDSIAISGYSGVAESALSIPEEIDGTPVTAVGDEAFRGQSYLGTIIIPDTVESIGELAFAGCTSMTMVFAGSDMDIGGGAFEGCDELRVLFKTSDFETDLSKWGFSANVREFTSGEDTGAGSLKMTYVTNDGVVYGVTTDDTAVVLDLPGGVSSIEIENSLSDYPVVWLRVDAAEGLDSSTQIYMGIDMGFPYELRNDFDWQFKDETGPGSFNFNWYMSCYLCERINEMRYKNLSSTDMAYIQPDMALLRATMERNAELMQSYGHDRPDGSEWYTVLDDFGVDYSYAQETINKLTSVEELEGYIDDDCVELFYDFDDEFEELYTAVALSMNYPASSVSSLYMCAIGVIE</sequence>
<dbReference type="PANTHER" id="PTHR24346">
    <property type="entry name" value="MAP/MICROTUBULE AFFINITY-REGULATING KINASE"/>
    <property type="match status" value="1"/>
</dbReference>
<gene>
    <name evidence="7" type="ORF">IAD42_02395</name>
</gene>
<reference evidence="7" key="1">
    <citation type="submission" date="2020-10" db="EMBL/GenBank/DDBJ databases">
        <authorList>
            <person name="Gilroy R."/>
        </authorList>
    </citation>
    <scope>NUCLEOTIDE SEQUENCE</scope>
    <source>
        <strain evidence="7">ChiHecec3B27-6122</strain>
    </source>
</reference>
<evidence type="ECO:0000256" key="4">
    <source>
        <dbReference type="SAM" id="MobiDB-lite"/>
    </source>
</evidence>
<dbReference type="Pfam" id="PF00069">
    <property type="entry name" value="Pkinase"/>
    <property type="match status" value="1"/>
</dbReference>
<comment type="caution">
    <text evidence="7">The sequence shown here is derived from an EMBL/GenBank/DDBJ whole genome shotgun (WGS) entry which is preliminary data.</text>
</comment>
<dbReference type="Proteomes" id="UP000886876">
    <property type="component" value="Unassembled WGS sequence"/>
</dbReference>
<evidence type="ECO:0000259" key="6">
    <source>
        <dbReference type="PROSITE" id="PS50011"/>
    </source>
</evidence>
<organism evidence="7 8">
    <name type="scientific">Candidatus Scatomorpha pullistercoris</name>
    <dbReference type="NCBI Taxonomy" id="2840929"/>
    <lineage>
        <taxon>Bacteria</taxon>
        <taxon>Bacillati</taxon>
        <taxon>Bacillota</taxon>
        <taxon>Clostridia</taxon>
        <taxon>Eubacteriales</taxon>
        <taxon>Candidatus Scatomorpha</taxon>
    </lineage>
</organism>
<dbReference type="GO" id="GO:0004674">
    <property type="term" value="F:protein serine/threonine kinase activity"/>
    <property type="evidence" value="ECO:0007669"/>
    <property type="project" value="TreeGrafter"/>
</dbReference>